<dbReference type="PANTHER" id="PTHR28019">
    <property type="entry name" value="CELL MEMBRANE PROTEIN YLR413W-RELATED"/>
    <property type="match status" value="1"/>
</dbReference>
<feature type="transmembrane region" description="Helical" evidence="2">
    <location>
        <begin position="233"/>
        <end position="256"/>
    </location>
</feature>
<keyword evidence="2" id="KW-0812">Transmembrane</keyword>
<dbReference type="AlphaFoldDB" id="A0AAJ0BJ69"/>
<comment type="caution">
    <text evidence="3">The sequence shown here is derived from an EMBL/GenBank/DDBJ whole genome shotgun (WGS) entry which is preliminary data.</text>
</comment>
<proteinExistence type="predicted"/>
<accession>A0AAJ0BJ69</accession>
<sequence>MKQLPIGIPIVASLAAFILVLLALFSGSRPGFMESYDIISFNTSALGKNLLDRDPNEPTPTSSGGGLCDDLNGFLGRTCSSATAAAGSIESDIANTLNDIGNDIADELADRLGIHEFYSLHPLTICEGDFTPNATAPGAGRNISECHHGFTDGYNISSLLDHGLQVGRFRLTLADLGFTKELQDPIDTLNSVLKAFTAILIVAVGFTGLSFLASVAALFLVGRRERPTVLTNLVLAALAFGFLLLSGLMGTIAGSVAADKVNDKGADIGIHASMGVGYTVITWVAVGLMLVAFGFWLWKLLRHRNGRTMGAGRTRKHVRDSEESGADRPGMRSTSGMGFSRGRR</sequence>
<dbReference type="Pfam" id="PF06687">
    <property type="entry name" value="SUR7"/>
    <property type="match status" value="1"/>
</dbReference>
<feature type="compositionally biased region" description="Basic and acidic residues" evidence="1">
    <location>
        <begin position="319"/>
        <end position="330"/>
    </location>
</feature>
<dbReference type="Proteomes" id="UP001239445">
    <property type="component" value="Unassembled WGS sequence"/>
</dbReference>
<evidence type="ECO:0000256" key="2">
    <source>
        <dbReference type="SAM" id="Phobius"/>
    </source>
</evidence>
<dbReference type="PANTHER" id="PTHR28019:SF7">
    <property type="entry name" value="SUR7 PROTEIN"/>
    <property type="match status" value="1"/>
</dbReference>
<feature type="region of interest" description="Disordered" evidence="1">
    <location>
        <begin position="311"/>
        <end position="344"/>
    </location>
</feature>
<keyword evidence="4" id="KW-1185">Reference proteome</keyword>
<dbReference type="GO" id="GO:0005886">
    <property type="term" value="C:plasma membrane"/>
    <property type="evidence" value="ECO:0007669"/>
    <property type="project" value="InterPro"/>
</dbReference>
<protein>
    <submittedName>
        <fullName evidence="3">Actin cortical patch SUR7/pH-response regulator pali</fullName>
    </submittedName>
</protein>
<reference evidence="3" key="1">
    <citation type="submission" date="2023-06" db="EMBL/GenBank/DDBJ databases">
        <title>Genome-scale phylogeny and comparative genomics of the fungal order Sordariales.</title>
        <authorList>
            <consortium name="Lawrence Berkeley National Laboratory"/>
            <person name="Hensen N."/>
            <person name="Bonometti L."/>
            <person name="Westerberg I."/>
            <person name="Brannstrom I.O."/>
            <person name="Guillou S."/>
            <person name="Cros-Aarteil S."/>
            <person name="Calhoun S."/>
            <person name="Haridas S."/>
            <person name="Kuo A."/>
            <person name="Mondo S."/>
            <person name="Pangilinan J."/>
            <person name="Riley R."/>
            <person name="Labutti K."/>
            <person name="Andreopoulos B."/>
            <person name="Lipzen A."/>
            <person name="Chen C."/>
            <person name="Yanf M."/>
            <person name="Daum C."/>
            <person name="Ng V."/>
            <person name="Clum A."/>
            <person name="Steindorff A."/>
            <person name="Ohm R."/>
            <person name="Martin F."/>
            <person name="Silar P."/>
            <person name="Natvig D."/>
            <person name="Lalanne C."/>
            <person name="Gautier V."/>
            <person name="Ament-Velasquez S.L."/>
            <person name="Kruys A."/>
            <person name="Hutchinson M.I."/>
            <person name="Powell A.J."/>
            <person name="Barry K."/>
            <person name="Miller A.N."/>
            <person name="Grigoriev I.V."/>
            <person name="Debuchy R."/>
            <person name="Gladieux P."/>
            <person name="Thoren M.H."/>
            <person name="Johannesson H."/>
        </authorList>
    </citation>
    <scope>NUCLEOTIDE SEQUENCE</scope>
    <source>
        <strain evidence="3">PSN4</strain>
    </source>
</reference>
<dbReference type="EMBL" id="MU839830">
    <property type="protein sequence ID" value="KAK1757822.1"/>
    <property type="molecule type" value="Genomic_DNA"/>
</dbReference>
<feature type="transmembrane region" description="Helical" evidence="2">
    <location>
        <begin position="195"/>
        <end position="221"/>
    </location>
</feature>
<keyword evidence="2" id="KW-1133">Transmembrane helix</keyword>
<dbReference type="GO" id="GO:0051285">
    <property type="term" value="C:cell cortex of cell tip"/>
    <property type="evidence" value="ECO:0007669"/>
    <property type="project" value="TreeGrafter"/>
</dbReference>
<dbReference type="GO" id="GO:0031505">
    <property type="term" value="P:fungal-type cell wall organization"/>
    <property type="evidence" value="ECO:0007669"/>
    <property type="project" value="TreeGrafter"/>
</dbReference>
<dbReference type="InterPro" id="IPR009571">
    <property type="entry name" value="SUR7/Rim9-like_fungi"/>
</dbReference>
<keyword evidence="2" id="KW-0472">Membrane</keyword>
<evidence type="ECO:0000256" key="1">
    <source>
        <dbReference type="SAM" id="MobiDB-lite"/>
    </source>
</evidence>
<gene>
    <name evidence="3" type="ORF">QBC47DRAFT_165749</name>
</gene>
<feature type="transmembrane region" description="Helical" evidence="2">
    <location>
        <begin position="276"/>
        <end position="298"/>
    </location>
</feature>
<evidence type="ECO:0000313" key="3">
    <source>
        <dbReference type="EMBL" id="KAK1757822.1"/>
    </source>
</evidence>
<evidence type="ECO:0000313" key="4">
    <source>
        <dbReference type="Proteomes" id="UP001239445"/>
    </source>
</evidence>
<name>A0AAJ0BJ69_9PEZI</name>
<dbReference type="InterPro" id="IPR052413">
    <property type="entry name" value="SUR7_domain"/>
</dbReference>
<organism evidence="3 4">
    <name type="scientific">Echria macrotheca</name>
    <dbReference type="NCBI Taxonomy" id="438768"/>
    <lineage>
        <taxon>Eukaryota</taxon>
        <taxon>Fungi</taxon>
        <taxon>Dikarya</taxon>
        <taxon>Ascomycota</taxon>
        <taxon>Pezizomycotina</taxon>
        <taxon>Sordariomycetes</taxon>
        <taxon>Sordariomycetidae</taxon>
        <taxon>Sordariales</taxon>
        <taxon>Schizotheciaceae</taxon>
        <taxon>Echria</taxon>
    </lineage>
</organism>